<evidence type="ECO:0000313" key="2">
    <source>
        <dbReference type="Proteomes" id="UP000716446"/>
    </source>
</evidence>
<reference evidence="1" key="1">
    <citation type="submission" date="2020-06" db="EMBL/GenBank/DDBJ databases">
        <authorList>
            <person name="Onetto C."/>
        </authorList>
    </citation>
    <scope>NUCLEOTIDE SEQUENCE</scope>
</reference>
<dbReference type="AlphaFoldDB" id="A0A9N8P753"/>
<comment type="caution">
    <text evidence="1">The sequence shown here is derived from an EMBL/GenBank/DDBJ whole genome shotgun (WGS) entry which is preliminary data.</text>
</comment>
<keyword evidence="2" id="KW-1185">Reference proteome</keyword>
<proteinExistence type="predicted"/>
<accession>A0A9N8P753</accession>
<name>A0A9N8P753_9PEZI</name>
<organism evidence="1 2">
    <name type="scientific">Aureobasidium vineae</name>
    <dbReference type="NCBI Taxonomy" id="2773715"/>
    <lineage>
        <taxon>Eukaryota</taxon>
        <taxon>Fungi</taxon>
        <taxon>Dikarya</taxon>
        <taxon>Ascomycota</taxon>
        <taxon>Pezizomycotina</taxon>
        <taxon>Dothideomycetes</taxon>
        <taxon>Dothideomycetidae</taxon>
        <taxon>Dothideales</taxon>
        <taxon>Saccotheciaceae</taxon>
        <taxon>Aureobasidium</taxon>
    </lineage>
</organism>
<evidence type="ECO:0000313" key="1">
    <source>
        <dbReference type="EMBL" id="CAD0084315.1"/>
    </source>
</evidence>
<dbReference type="Proteomes" id="UP000716446">
    <property type="component" value="Unassembled WGS sequence"/>
</dbReference>
<gene>
    <name evidence="1" type="ORF">AWRI4619_LOCUS2882</name>
</gene>
<protein>
    <submittedName>
        <fullName evidence="1">Uncharacterized protein</fullName>
    </submittedName>
</protein>
<sequence length="284" mass="31988">MVYDVDEGEDVPCTLYSTSRSNARPPLLTRICRESRRVAFAAGKWVSKLEWRGAGSFDGPREADWKTGNVIDRGFWEDASRDSTHMMWTSIYDIDFGPMIPGHPLTTLAQEAKRLNRSASFMLDEMTIGIGEGEPFDDPIPQLFERIPLDKGKPDDLAALKLLPEWMVVVRVVVIHLDLRRAADSGLFGLLGDEIIQVVEATLPLVEQLYALAEHCERGASAVTCAQDFTRMSADDMDAMVKRVAFKVFHDSEIGKRLRPAIMFRLCTQMCNHINTPKQEEQNV</sequence>
<dbReference type="EMBL" id="CAIJEN010000003">
    <property type="protein sequence ID" value="CAD0084315.1"/>
    <property type="molecule type" value="Genomic_DNA"/>
</dbReference>